<reference evidence="3" key="1">
    <citation type="submission" date="2017-07" db="EMBL/GenBank/DDBJ databases">
        <title>Taro Niue Genome Assembly and Annotation.</title>
        <authorList>
            <person name="Atibalentja N."/>
            <person name="Keating K."/>
            <person name="Fields C.J."/>
        </authorList>
    </citation>
    <scope>NUCLEOTIDE SEQUENCE</scope>
    <source>
        <strain evidence="3">Niue_2</strain>
        <tissue evidence="3">Leaf</tissue>
    </source>
</reference>
<keyword evidence="4" id="KW-1185">Reference proteome</keyword>
<comment type="caution">
    <text evidence="3">The sequence shown here is derived from an EMBL/GenBank/DDBJ whole genome shotgun (WGS) entry which is preliminary data.</text>
</comment>
<feature type="region of interest" description="Disordered" evidence="1">
    <location>
        <begin position="1"/>
        <end position="60"/>
    </location>
</feature>
<evidence type="ECO:0000256" key="1">
    <source>
        <dbReference type="SAM" id="MobiDB-lite"/>
    </source>
</evidence>
<gene>
    <name evidence="3" type="ORF">Taro_000041</name>
</gene>
<name>A0A843TBY2_COLES</name>
<dbReference type="Proteomes" id="UP000652761">
    <property type="component" value="Unassembled WGS sequence"/>
</dbReference>
<feature type="compositionally biased region" description="Polar residues" evidence="1">
    <location>
        <begin position="1"/>
        <end position="10"/>
    </location>
</feature>
<keyword evidence="2" id="KW-0472">Membrane</keyword>
<feature type="transmembrane region" description="Helical" evidence="2">
    <location>
        <begin position="187"/>
        <end position="207"/>
    </location>
</feature>
<accession>A0A843TBY2</accession>
<dbReference type="AlphaFoldDB" id="A0A843TBY2"/>
<protein>
    <submittedName>
        <fullName evidence="3">Uncharacterized protein</fullName>
    </submittedName>
</protein>
<evidence type="ECO:0000256" key="2">
    <source>
        <dbReference type="SAM" id="Phobius"/>
    </source>
</evidence>
<keyword evidence="2" id="KW-1133">Transmembrane helix</keyword>
<proteinExistence type="predicted"/>
<evidence type="ECO:0000313" key="3">
    <source>
        <dbReference type="EMBL" id="MQL67747.1"/>
    </source>
</evidence>
<organism evidence="3 4">
    <name type="scientific">Colocasia esculenta</name>
    <name type="common">Wild taro</name>
    <name type="synonym">Arum esculentum</name>
    <dbReference type="NCBI Taxonomy" id="4460"/>
    <lineage>
        <taxon>Eukaryota</taxon>
        <taxon>Viridiplantae</taxon>
        <taxon>Streptophyta</taxon>
        <taxon>Embryophyta</taxon>
        <taxon>Tracheophyta</taxon>
        <taxon>Spermatophyta</taxon>
        <taxon>Magnoliopsida</taxon>
        <taxon>Liliopsida</taxon>
        <taxon>Araceae</taxon>
        <taxon>Aroideae</taxon>
        <taxon>Colocasieae</taxon>
        <taxon>Colocasia</taxon>
    </lineage>
</organism>
<evidence type="ECO:0000313" key="4">
    <source>
        <dbReference type="Proteomes" id="UP000652761"/>
    </source>
</evidence>
<dbReference type="EMBL" id="NMUH01000001">
    <property type="protein sequence ID" value="MQL67747.1"/>
    <property type="molecule type" value="Genomic_DNA"/>
</dbReference>
<sequence length="303" mass="33073">MDTTTPSSAGLPSHEGKIQHPGCPTRSSFTTEGNYNTLDTPPGLPSQQKGNNQQTLSRKSKPLDQAFASADNQMATPRYVAFWGLIATAFLSRPRRRQVAADEKGKKNGLVWAISCSPATKNSSTRPQQDILRVEENFISELMLLSFSTDAELCASTLALASSSTYLQIFLFFSVLLLLLCKIHDALFFRYVACTIPSSFFAAFFLICSSSALQSFLSLLGLDPQVLFDGIDELLKGMAALDEMEAYIATVQSHEREKASVDLTSSLFFRNLLSRLVELTLLSSSVDLTKLAGQSGSVDLSVK</sequence>
<feature type="transmembrane region" description="Helical" evidence="2">
    <location>
        <begin position="158"/>
        <end position="180"/>
    </location>
</feature>
<keyword evidence="2" id="KW-0812">Transmembrane</keyword>
<feature type="compositionally biased region" description="Polar residues" evidence="1">
    <location>
        <begin position="25"/>
        <end position="57"/>
    </location>
</feature>